<dbReference type="GO" id="GO:0003723">
    <property type="term" value="F:RNA binding"/>
    <property type="evidence" value="ECO:0007669"/>
    <property type="project" value="UniProtKB-UniRule"/>
</dbReference>
<evidence type="ECO:0000313" key="4">
    <source>
        <dbReference type="EMBL" id="KAA8897456.1"/>
    </source>
</evidence>
<dbReference type="PANTHER" id="PTHR32343:SF10">
    <property type="entry name" value="RNA-BINDING REGION RNP-1 DOMAIN-CONTAINING PROTEIN"/>
    <property type="match status" value="1"/>
</dbReference>
<keyword evidence="5" id="KW-1185">Reference proteome</keyword>
<feature type="compositionally biased region" description="Polar residues" evidence="2">
    <location>
        <begin position="236"/>
        <end position="251"/>
    </location>
</feature>
<accession>A0A642UE94</accession>
<evidence type="ECO:0000313" key="5">
    <source>
        <dbReference type="Proteomes" id="UP000761534"/>
    </source>
</evidence>
<dbReference type="Proteomes" id="UP000761534">
    <property type="component" value="Unassembled WGS sequence"/>
</dbReference>
<evidence type="ECO:0000256" key="2">
    <source>
        <dbReference type="SAM" id="MobiDB-lite"/>
    </source>
</evidence>
<dbReference type="Gene3D" id="3.30.70.330">
    <property type="match status" value="1"/>
</dbReference>
<gene>
    <name evidence="4" type="ORF">TRICI_006727</name>
</gene>
<dbReference type="InterPro" id="IPR012677">
    <property type="entry name" value="Nucleotide-bd_a/b_plait_sf"/>
</dbReference>
<organism evidence="4 5">
    <name type="scientific">Trichomonascus ciferrii</name>
    <dbReference type="NCBI Taxonomy" id="44093"/>
    <lineage>
        <taxon>Eukaryota</taxon>
        <taxon>Fungi</taxon>
        <taxon>Dikarya</taxon>
        <taxon>Ascomycota</taxon>
        <taxon>Saccharomycotina</taxon>
        <taxon>Dipodascomycetes</taxon>
        <taxon>Dipodascales</taxon>
        <taxon>Trichomonascaceae</taxon>
        <taxon>Trichomonascus</taxon>
        <taxon>Trichomonascus ciferrii complex</taxon>
    </lineage>
</organism>
<dbReference type="OrthoDB" id="7763451at2759"/>
<feature type="domain" description="RRM" evidence="3">
    <location>
        <begin position="3"/>
        <end position="79"/>
    </location>
</feature>
<comment type="caution">
    <text evidence="4">The sequence shown here is derived from an EMBL/GenBank/DDBJ whole genome shotgun (WGS) entry which is preliminary data.</text>
</comment>
<sequence>MPYQVTATGLSSNITESQVVDFFSFCGKVNAVSIEDAQDDSGTKTAKVTFDKAAAVKTAVLLGGSELGGSQVHITADEEALKEADESGGTPENAGSQSPQTKTNEEDIGQEYKPRSAILAEYLSHGYVLGDKVIARGLALDEKHGIYNRFTHFLTNLDQKYHVRDRAEATDKAYGIRDNLQKQGDRLTRYFDSAIQTPTGSKLHSYYTQLVKDVNAVHQEARRLADLKNAKEQQSSEKQPTTTSAEPSEKS</sequence>
<dbReference type="EMBL" id="SWFS01000565">
    <property type="protein sequence ID" value="KAA8897456.1"/>
    <property type="molecule type" value="Genomic_DNA"/>
</dbReference>
<dbReference type="VEuPathDB" id="FungiDB:TRICI_006727"/>
<dbReference type="SMART" id="SM00360">
    <property type="entry name" value="RRM"/>
    <property type="match status" value="1"/>
</dbReference>
<dbReference type="InterPro" id="IPR000504">
    <property type="entry name" value="RRM_dom"/>
</dbReference>
<protein>
    <recommendedName>
        <fullName evidence="3">RRM domain-containing protein</fullName>
    </recommendedName>
</protein>
<evidence type="ECO:0000259" key="3">
    <source>
        <dbReference type="PROSITE" id="PS50102"/>
    </source>
</evidence>
<dbReference type="Pfam" id="PF00076">
    <property type="entry name" value="RRM_1"/>
    <property type="match status" value="1"/>
</dbReference>
<feature type="region of interest" description="Disordered" evidence="2">
    <location>
        <begin position="225"/>
        <end position="251"/>
    </location>
</feature>
<dbReference type="SUPFAM" id="SSF54928">
    <property type="entry name" value="RNA-binding domain, RBD"/>
    <property type="match status" value="1"/>
</dbReference>
<evidence type="ECO:0000256" key="1">
    <source>
        <dbReference type="PROSITE-ProRule" id="PRU00176"/>
    </source>
</evidence>
<dbReference type="PANTHER" id="PTHR32343">
    <property type="entry name" value="SERINE/ARGININE-RICH SPLICING FACTOR"/>
    <property type="match status" value="1"/>
</dbReference>
<feature type="compositionally biased region" description="Polar residues" evidence="2">
    <location>
        <begin position="93"/>
        <end position="102"/>
    </location>
</feature>
<dbReference type="AlphaFoldDB" id="A0A642UE94"/>
<name>A0A642UE94_9ASCO</name>
<proteinExistence type="predicted"/>
<reference evidence="4" key="1">
    <citation type="journal article" date="2019" name="G3 (Bethesda)">
        <title>Genome Assemblies of Two Rare Opportunistic Yeast Pathogens: Diutina rugosa (syn. Candida rugosa) and Trichomonascus ciferrii (syn. Candida ciferrii).</title>
        <authorList>
            <person name="Mixao V."/>
            <person name="Saus E."/>
            <person name="Hansen A.P."/>
            <person name="Lass-Florl C."/>
            <person name="Gabaldon T."/>
        </authorList>
    </citation>
    <scope>NUCLEOTIDE SEQUENCE</scope>
    <source>
        <strain evidence="4">CBS 4856</strain>
    </source>
</reference>
<dbReference type="PROSITE" id="PS50102">
    <property type="entry name" value="RRM"/>
    <property type="match status" value="1"/>
</dbReference>
<dbReference type="InterPro" id="IPR035979">
    <property type="entry name" value="RBD_domain_sf"/>
</dbReference>
<feature type="region of interest" description="Disordered" evidence="2">
    <location>
        <begin position="79"/>
        <end position="108"/>
    </location>
</feature>
<keyword evidence="1" id="KW-0694">RNA-binding</keyword>
<feature type="compositionally biased region" description="Basic and acidic residues" evidence="2">
    <location>
        <begin position="225"/>
        <end position="235"/>
    </location>
</feature>